<evidence type="ECO:0000313" key="3">
    <source>
        <dbReference type="Proteomes" id="UP000601041"/>
    </source>
</evidence>
<gene>
    <name evidence="2" type="ORF">RHAB21_03207</name>
</gene>
<dbReference type="CDD" id="cd00093">
    <property type="entry name" value="HTH_XRE"/>
    <property type="match status" value="1"/>
</dbReference>
<accession>A0ABM8PQ03</accession>
<dbReference type="RefSeq" id="WP_142588312.1">
    <property type="nucleotide sequence ID" value="NZ_CABFWE030000005.1"/>
</dbReference>
<evidence type="ECO:0000259" key="1">
    <source>
        <dbReference type="PROSITE" id="PS50943"/>
    </source>
</evidence>
<evidence type="ECO:0000313" key="2">
    <source>
        <dbReference type="EMBL" id="CAD7041690.1"/>
    </source>
</evidence>
<dbReference type="Pfam" id="PF13560">
    <property type="entry name" value="HTH_31"/>
    <property type="match status" value="1"/>
</dbReference>
<dbReference type="EMBL" id="CABFWE030000005">
    <property type="protein sequence ID" value="CAD7041690.1"/>
    <property type="molecule type" value="Genomic_DNA"/>
</dbReference>
<keyword evidence="3" id="KW-1185">Reference proteome</keyword>
<comment type="caution">
    <text evidence="2">The sequence shown here is derived from an EMBL/GenBank/DDBJ whole genome shotgun (WGS) entry which is preliminary data.</text>
</comment>
<organism evidence="2 3">
    <name type="scientific">Pseudorhizobium halotolerans</name>
    <dbReference type="NCBI Taxonomy" id="1233081"/>
    <lineage>
        <taxon>Bacteria</taxon>
        <taxon>Pseudomonadati</taxon>
        <taxon>Pseudomonadota</taxon>
        <taxon>Alphaproteobacteria</taxon>
        <taxon>Hyphomicrobiales</taxon>
        <taxon>Rhizobiaceae</taxon>
        <taxon>Rhizobium/Agrobacterium group</taxon>
        <taxon>Pseudorhizobium</taxon>
    </lineage>
</organism>
<dbReference type="InterPro" id="IPR001387">
    <property type="entry name" value="Cro/C1-type_HTH"/>
</dbReference>
<feature type="domain" description="HTH cro/C1-type" evidence="1">
    <location>
        <begin position="25"/>
        <end position="78"/>
    </location>
</feature>
<dbReference type="PROSITE" id="PS50943">
    <property type="entry name" value="HTH_CROC1"/>
    <property type="match status" value="1"/>
</dbReference>
<name>A0ABM8PQ03_9HYPH</name>
<dbReference type="SMART" id="SM00530">
    <property type="entry name" value="HTH_XRE"/>
    <property type="match status" value="1"/>
</dbReference>
<dbReference type="SUPFAM" id="SSF47413">
    <property type="entry name" value="lambda repressor-like DNA-binding domains"/>
    <property type="match status" value="1"/>
</dbReference>
<dbReference type="Gene3D" id="1.10.260.40">
    <property type="entry name" value="lambda repressor-like DNA-binding domains"/>
    <property type="match status" value="1"/>
</dbReference>
<dbReference type="InterPro" id="IPR010982">
    <property type="entry name" value="Lambda_DNA-bd_dom_sf"/>
</dbReference>
<proteinExistence type="predicted"/>
<protein>
    <submittedName>
        <fullName evidence="2">Transcriptional regulator</fullName>
    </submittedName>
</protein>
<reference evidence="2 3" key="1">
    <citation type="submission" date="2020-11" db="EMBL/GenBank/DDBJ databases">
        <authorList>
            <person name="Lassalle F."/>
        </authorList>
    </citation>
    <scope>NUCLEOTIDE SEQUENCE [LARGE SCALE GENOMIC DNA]</scope>
    <source>
        <strain evidence="2 3">AB21</strain>
    </source>
</reference>
<dbReference type="Proteomes" id="UP000601041">
    <property type="component" value="Unassembled WGS sequence"/>
</dbReference>
<sequence>MSISMSNFDTAVKTGISADRVSALLTEARQERSYTLEQLAVTTGLTVDELKAVEDGGVTDPALVQRIASALGLPPAALL</sequence>